<sequence>MLILTVEPALYFLIPLQNCVRCFPAPGTSESLKKVSVSITRQSQTDFSITTNPFEFTISLTQYAFPANCYICI</sequence>
<name>A0A9P7E4X1_9AGAM</name>
<feature type="non-terminal residue" evidence="1">
    <location>
        <position position="73"/>
    </location>
</feature>
<dbReference type="RefSeq" id="XP_041189643.1">
    <property type="nucleotide sequence ID" value="XM_041336486.1"/>
</dbReference>
<gene>
    <name evidence="1" type="ORF">BJ212DRAFT_1376418</name>
</gene>
<protein>
    <submittedName>
        <fullName evidence="1">Uncharacterized protein</fullName>
    </submittedName>
</protein>
<keyword evidence="2" id="KW-1185">Reference proteome</keyword>
<dbReference type="GeneID" id="64630503"/>
<evidence type="ECO:0000313" key="2">
    <source>
        <dbReference type="Proteomes" id="UP000807769"/>
    </source>
</evidence>
<dbReference type="Proteomes" id="UP000807769">
    <property type="component" value="Unassembled WGS sequence"/>
</dbReference>
<dbReference type="AlphaFoldDB" id="A0A9P7E4X1"/>
<reference evidence="1" key="1">
    <citation type="journal article" date="2020" name="New Phytol.">
        <title>Comparative genomics reveals dynamic genome evolution in host specialist ectomycorrhizal fungi.</title>
        <authorList>
            <person name="Lofgren L.A."/>
            <person name="Nguyen N.H."/>
            <person name="Vilgalys R."/>
            <person name="Ruytinx J."/>
            <person name="Liao H.L."/>
            <person name="Branco S."/>
            <person name="Kuo A."/>
            <person name="LaButti K."/>
            <person name="Lipzen A."/>
            <person name="Andreopoulos W."/>
            <person name="Pangilinan J."/>
            <person name="Riley R."/>
            <person name="Hundley H."/>
            <person name="Na H."/>
            <person name="Barry K."/>
            <person name="Grigoriev I.V."/>
            <person name="Stajich J.E."/>
            <person name="Kennedy P.G."/>
        </authorList>
    </citation>
    <scope>NUCLEOTIDE SEQUENCE</scope>
    <source>
        <strain evidence="1">MN1</strain>
    </source>
</reference>
<proteinExistence type="predicted"/>
<organism evidence="1 2">
    <name type="scientific">Suillus subaureus</name>
    <dbReference type="NCBI Taxonomy" id="48587"/>
    <lineage>
        <taxon>Eukaryota</taxon>
        <taxon>Fungi</taxon>
        <taxon>Dikarya</taxon>
        <taxon>Basidiomycota</taxon>
        <taxon>Agaricomycotina</taxon>
        <taxon>Agaricomycetes</taxon>
        <taxon>Agaricomycetidae</taxon>
        <taxon>Boletales</taxon>
        <taxon>Suillineae</taxon>
        <taxon>Suillaceae</taxon>
        <taxon>Suillus</taxon>
    </lineage>
</organism>
<evidence type="ECO:0000313" key="1">
    <source>
        <dbReference type="EMBL" id="KAG1810863.1"/>
    </source>
</evidence>
<comment type="caution">
    <text evidence="1">The sequence shown here is derived from an EMBL/GenBank/DDBJ whole genome shotgun (WGS) entry which is preliminary data.</text>
</comment>
<accession>A0A9P7E4X1</accession>
<dbReference type="EMBL" id="JABBWG010000031">
    <property type="protein sequence ID" value="KAG1810863.1"/>
    <property type="molecule type" value="Genomic_DNA"/>
</dbReference>